<evidence type="ECO:0000313" key="2">
    <source>
        <dbReference type="EMBL" id="MFC5646450.1"/>
    </source>
</evidence>
<evidence type="ECO:0000313" key="3">
    <source>
        <dbReference type="Proteomes" id="UP001596066"/>
    </source>
</evidence>
<reference evidence="3" key="1">
    <citation type="journal article" date="2019" name="Int. J. Syst. Evol. Microbiol.">
        <title>The Global Catalogue of Microorganisms (GCM) 10K type strain sequencing project: providing services to taxonomists for standard genome sequencing and annotation.</title>
        <authorList>
            <consortium name="The Broad Institute Genomics Platform"/>
            <consortium name="The Broad Institute Genome Sequencing Center for Infectious Disease"/>
            <person name="Wu L."/>
            <person name="Ma J."/>
        </authorList>
    </citation>
    <scope>NUCLEOTIDE SEQUENCE [LARGE SCALE GENOMIC DNA]</scope>
    <source>
        <strain evidence="3">CGMCC 4.1622</strain>
    </source>
</reference>
<organism evidence="2 3">
    <name type="scientific">Kitasatospora cinereorecta</name>
    <dbReference type="NCBI Taxonomy" id="285560"/>
    <lineage>
        <taxon>Bacteria</taxon>
        <taxon>Bacillati</taxon>
        <taxon>Actinomycetota</taxon>
        <taxon>Actinomycetes</taxon>
        <taxon>Kitasatosporales</taxon>
        <taxon>Streptomycetaceae</taxon>
        <taxon>Kitasatospora</taxon>
    </lineage>
</organism>
<feature type="compositionally biased region" description="Polar residues" evidence="1">
    <location>
        <begin position="138"/>
        <end position="147"/>
    </location>
</feature>
<feature type="compositionally biased region" description="Basic residues" evidence="1">
    <location>
        <begin position="115"/>
        <end position="125"/>
    </location>
</feature>
<dbReference type="Proteomes" id="UP001596066">
    <property type="component" value="Unassembled WGS sequence"/>
</dbReference>
<dbReference type="EMBL" id="JBHSOC010000101">
    <property type="protein sequence ID" value="MFC5646450.1"/>
    <property type="molecule type" value="Genomic_DNA"/>
</dbReference>
<protein>
    <submittedName>
        <fullName evidence="2">Uncharacterized protein</fullName>
    </submittedName>
</protein>
<keyword evidence="3" id="KW-1185">Reference proteome</keyword>
<feature type="region of interest" description="Disordered" evidence="1">
    <location>
        <begin position="160"/>
        <end position="197"/>
    </location>
</feature>
<name>A0ABW0VQI8_9ACTN</name>
<accession>A0ABW0VQI8</accession>
<evidence type="ECO:0000256" key="1">
    <source>
        <dbReference type="SAM" id="MobiDB-lite"/>
    </source>
</evidence>
<gene>
    <name evidence="2" type="ORF">ACFPZF_34565</name>
</gene>
<feature type="region of interest" description="Disordered" evidence="1">
    <location>
        <begin position="115"/>
        <end position="147"/>
    </location>
</feature>
<proteinExistence type="predicted"/>
<comment type="caution">
    <text evidence="2">The sequence shown here is derived from an EMBL/GenBank/DDBJ whole genome shotgun (WGS) entry which is preliminary data.</text>
</comment>
<sequence>METDQLLDRARDLWCHLAGAPAVFGPPGPESVVVAPASGLCPPGWSGVVVLGGALLATAPTEAAARCLRQALGQLPSTDWTDPARLAAHLPLGDALGPAALAYLAASDFRPARLRPRRTAARSRSSRSTGTACPPCSLPSTPQTPTSAVQVLSFGSCRAPAAGARTSPACRRSPMLRMDSLLRTAEPRTPPTRADPT</sequence>
<dbReference type="RefSeq" id="WP_346146616.1">
    <property type="nucleotide sequence ID" value="NZ_BAAAUA010000028.1"/>
</dbReference>